<feature type="binding site" evidence="9">
    <location>
        <position position="96"/>
    </location>
    <ligand>
        <name>shikimate</name>
        <dbReference type="ChEBI" id="CHEBI:36208"/>
    </ligand>
</feature>
<evidence type="ECO:0000256" key="2">
    <source>
        <dbReference type="ARBA" id="ARBA00022605"/>
    </source>
</evidence>
<dbReference type="Gene3D" id="3.40.50.720">
    <property type="entry name" value="NAD(P)-binding Rossmann-like Domain"/>
    <property type="match status" value="1"/>
</dbReference>
<evidence type="ECO:0000313" key="13">
    <source>
        <dbReference type="EMBL" id="MCU6716480.1"/>
    </source>
</evidence>
<protein>
    <recommendedName>
        <fullName evidence="9">Shikimate dehydrogenase (NADP(+))</fullName>
        <shortName evidence="9">SDH</shortName>
        <ecNumber evidence="9">1.1.1.25</ecNumber>
    </recommendedName>
</protein>
<keyword evidence="3 9" id="KW-0521">NADP</keyword>
<comment type="pathway">
    <text evidence="8">Aromatic compound metabolism; 3,4-dihydroxybenzoate biosynthesis; 3-dehydroquinate from D-quinate (NAD(+) route).</text>
</comment>
<evidence type="ECO:0000259" key="11">
    <source>
        <dbReference type="Pfam" id="PF18317"/>
    </source>
</evidence>
<dbReference type="InterPro" id="IPR046346">
    <property type="entry name" value="Aminoacid_DH-like_N_sf"/>
</dbReference>
<dbReference type="SUPFAM" id="SSF53223">
    <property type="entry name" value="Aminoacid dehydrogenase-like, N-terminal domain"/>
    <property type="match status" value="1"/>
</dbReference>
<keyword evidence="15" id="KW-1185">Reference proteome</keyword>
<evidence type="ECO:0000313" key="14">
    <source>
        <dbReference type="Proteomes" id="UP001198893"/>
    </source>
</evidence>
<dbReference type="GO" id="GO:0009423">
    <property type="term" value="P:chorismate biosynthetic process"/>
    <property type="evidence" value="ECO:0007669"/>
    <property type="project" value="UniProtKB-UniRule"/>
</dbReference>
<comment type="catalytic activity">
    <reaction evidence="9">
        <text>shikimate + NADP(+) = 3-dehydroshikimate + NADPH + H(+)</text>
        <dbReference type="Rhea" id="RHEA:17737"/>
        <dbReference type="ChEBI" id="CHEBI:15378"/>
        <dbReference type="ChEBI" id="CHEBI:16630"/>
        <dbReference type="ChEBI" id="CHEBI:36208"/>
        <dbReference type="ChEBI" id="CHEBI:57783"/>
        <dbReference type="ChEBI" id="CHEBI:58349"/>
        <dbReference type="EC" id="1.1.1.25"/>
    </reaction>
</comment>
<keyword evidence="5 9" id="KW-0057">Aromatic amino acid biosynthesis</keyword>
<dbReference type="FunFam" id="3.40.50.10860:FF:000004">
    <property type="entry name" value="Quinate/shikimate dehydrogenase"/>
    <property type="match status" value="1"/>
</dbReference>
<dbReference type="InterPro" id="IPR041121">
    <property type="entry name" value="SDH_C"/>
</dbReference>
<evidence type="ECO:0000313" key="15">
    <source>
        <dbReference type="Proteomes" id="UP001209666"/>
    </source>
</evidence>
<evidence type="ECO:0000256" key="5">
    <source>
        <dbReference type="ARBA" id="ARBA00023141"/>
    </source>
</evidence>
<keyword evidence="2 9" id="KW-0028">Amino-acid biosynthesis</keyword>
<dbReference type="Pfam" id="PF08501">
    <property type="entry name" value="Shikimate_dh_N"/>
    <property type="match status" value="1"/>
</dbReference>
<organism evidence="12 14">
    <name type="scientific">Roseburia amylophila</name>
    <dbReference type="NCBI Taxonomy" id="2981794"/>
    <lineage>
        <taxon>Bacteria</taxon>
        <taxon>Bacillati</taxon>
        <taxon>Bacillota</taxon>
        <taxon>Clostridia</taxon>
        <taxon>Lachnospirales</taxon>
        <taxon>Lachnospiraceae</taxon>
        <taxon>Roseburia</taxon>
    </lineage>
</organism>
<proteinExistence type="inferred from homology"/>
<dbReference type="GO" id="GO:0009073">
    <property type="term" value="P:aromatic amino acid family biosynthetic process"/>
    <property type="evidence" value="ECO:0007669"/>
    <property type="project" value="UniProtKB-KW"/>
</dbReference>
<evidence type="ECO:0000256" key="4">
    <source>
        <dbReference type="ARBA" id="ARBA00023002"/>
    </source>
</evidence>
<reference evidence="12" key="2">
    <citation type="submission" date="2021-10" db="EMBL/GenBank/DDBJ databases">
        <title>Anaerobic single-cell dispensing facilitates the cultivation of human gut bacteria.</title>
        <authorList>
            <person name="Afrizal A."/>
        </authorList>
    </citation>
    <scope>NUCLEOTIDE SEQUENCE</scope>
    <source>
        <strain evidence="12">CLA-AA-H204</strain>
    </source>
</reference>
<feature type="domain" description="SDH C-terminal" evidence="11">
    <location>
        <begin position="262"/>
        <end position="287"/>
    </location>
</feature>
<evidence type="ECO:0000256" key="3">
    <source>
        <dbReference type="ARBA" id="ARBA00022857"/>
    </source>
</evidence>
<dbReference type="InterPro" id="IPR011342">
    <property type="entry name" value="Shikimate_DH"/>
</dbReference>
<dbReference type="FunFam" id="3.40.50.720:FF:000086">
    <property type="entry name" value="Quinate/shikimate dehydrogenase"/>
    <property type="match status" value="1"/>
</dbReference>
<comment type="caution">
    <text evidence="9">Lacks conserved residue(s) required for the propagation of feature annotation.</text>
</comment>
<dbReference type="HAMAP" id="MF_00222">
    <property type="entry name" value="Shikimate_DH_AroE"/>
    <property type="match status" value="1"/>
</dbReference>
<comment type="catalytic activity">
    <reaction evidence="7">
        <text>shikimate + NAD(+) = 3-dehydroshikimate + NADH + H(+)</text>
        <dbReference type="Rhea" id="RHEA:17741"/>
        <dbReference type="ChEBI" id="CHEBI:15378"/>
        <dbReference type="ChEBI" id="CHEBI:16630"/>
        <dbReference type="ChEBI" id="CHEBI:36208"/>
        <dbReference type="ChEBI" id="CHEBI:57540"/>
        <dbReference type="ChEBI" id="CHEBI:57945"/>
    </reaction>
</comment>
<feature type="active site" description="Proton acceptor" evidence="9">
    <location>
        <position position="75"/>
    </location>
</feature>
<dbReference type="EC" id="1.1.1.25" evidence="9"/>
<gene>
    <name evidence="9 12" type="primary">aroE</name>
    <name evidence="12" type="ORF">LKD47_14155</name>
    <name evidence="13" type="ORF">OCV43_04195</name>
</gene>
<evidence type="ECO:0000256" key="6">
    <source>
        <dbReference type="ARBA" id="ARBA00051639"/>
    </source>
</evidence>
<dbReference type="Proteomes" id="UP001209666">
    <property type="component" value="Unassembled WGS sequence"/>
</dbReference>
<evidence type="ECO:0000313" key="12">
    <source>
        <dbReference type="EMBL" id="MCC2243421.1"/>
    </source>
</evidence>
<feature type="binding site" evidence="9">
    <location>
        <position position="239"/>
    </location>
    <ligand>
        <name>shikimate</name>
        <dbReference type="ChEBI" id="CHEBI:36208"/>
    </ligand>
</feature>
<reference evidence="13" key="3">
    <citation type="submission" date="2022-09" db="EMBL/GenBank/DDBJ databases">
        <authorList>
            <person name="Hitch T.C.A."/>
        </authorList>
    </citation>
    <scope>NUCLEOTIDE SEQUENCE</scope>
    <source>
        <strain evidence="13">Sanger_19</strain>
    </source>
</reference>
<feature type="binding site" evidence="9">
    <location>
        <position position="111"/>
    </location>
    <ligand>
        <name>shikimate</name>
        <dbReference type="ChEBI" id="CHEBI:36208"/>
    </ligand>
</feature>
<comment type="subunit">
    <text evidence="9">Homodimer.</text>
</comment>
<feature type="binding site" evidence="9">
    <location>
        <position position="267"/>
    </location>
    <ligand>
        <name>shikimate</name>
        <dbReference type="ChEBI" id="CHEBI:36208"/>
    </ligand>
</feature>
<dbReference type="Proteomes" id="UP001198893">
    <property type="component" value="Unassembled WGS sequence"/>
</dbReference>
<feature type="binding site" evidence="9">
    <location>
        <begin position="24"/>
        <end position="26"/>
    </location>
    <ligand>
        <name>shikimate</name>
        <dbReference type="ChEBI" id="CHEBI:36208"/>
    </ligand>
</feature>
<sequence length="291" mass="31639">MEGKGRITGHTGLLALIGSPVGHSGSPAMYNYSFEKLGLDYAYVAFDIKVEEVKAALDAMRLFHMRGCNVTMPCKTEAAKYMDELSPAARIIGAVNTIVNEDGKLIGHMTDGEGFVGNLRDHGIEIKGKKITVAGGGGAATAIQVQCALDGAREISIFNIKDDFFERTLETAEKIRKEVPGIVVNVYDIADTAKMTEEIQSSDIFANATIVGMKPMEKESVVKDTSAFRPGLVVADAVYNPEETRLLREAKEAGCTCLNGKGMLLWQGVAAFRLYTGEEMPVREVKEKFFQ</sequence>
<name>A0AAW4WJG5_9FIRM</name>
<dbReference type="SUPFAM" id="SSF51735">
    <property type="entry name" value="NAD(P)-binding Rossmann-fold domains"/>
    <property type="match status" value="1"/>
</dbReference>
<dbReference type="InterPro" id="IPR013708">
    <property type="entry name" value="Shikimate_DH-bd_N"/>
</dbReference>
<dbReference type="AlphaFoldDB" id="A0AAW4WJG5"/>
<evidence type="ECO:0000259" key="10">
    <source>
        <dbReference type="Pfam" id="PF08501"/>
    </source>
</evidence>
<dbReference type="PANTHER" id="PTHR21089">
    <property type="entry name" value="SHIKIMATE DEHYDROGENASE"/>
    <property type="match status" value="1"/>
</dbReference>
<feature type="binding site" evidence="9">
    <location>
        <begin position="135"/>
        <end position="139"/>
    </location>
    <ligand>
        <name>NADP(+)</name>
        <dbReference type="ChEBI" id="CHEBI:58349"/>
    </ligand>
</feature>
<keyword evidence="4 9" id="KW-0560">Oxidoreductase</keyword>
<dbReference type="GO" id="GO:0050661">
    <property type="term" value="F:NADP binding"/>
    <property type="evidence" value="ECO:0007669"/>
    <property type="project" value="InterPro"/>
</dbReference>
<evidence type="ECO:0000256" key="1">
    <source>
        <dbReference type="ARBA" id="ARBA00004871"/>
    </source>
</evidence>
<dbReference type="Gene3D" id="3.40.50.10860">
    <property type="entry name" value="Leucine Dehydrogenase, chain A, domain 1"/>
    <property type="match status" value="1"/>
</dbReference>
<accession>A0AAW4WJG5</accession>
<dbReference type="EMBL" id="JAJEQW010000021">
    <property type="protein sequence ID" value="MCC2243421.1"/>
    <property type="molecule type" value="Genomic_DNA"/>
</dbReference>
<comment type="catalytic activity">
    <reaction evidence="6">
        <text>L-quinate + NAD(+) = 3-dehydroquinate + NADH + H(+)</text>
        <dbReference type="Rhea" id="RHEA:22364"/>
        <dbReference type="ChEBI" id="CHEBI:15378"/>
        <dbReference type="ChEBI" id="CHEBI:29751"/>
        <dbReference type="ChEBI" id="CHEBI:32364"/>
        <dbReference type="ChEBI" id="CHEBI:57540"/>
        <dbReference type="ChEBI" id="CHEBI:57945"/>
        <dbReference type="EC" id="1.1.1.24"/>
    </reaction>
</comment>
<dbReference type="NCBIfam" id="NF009200">
    <property type="entry name" value="PRK12548.1"/>
    <property type="match status" value="1"/>
</dbReference>
<feature type="domain" description="Shikimate dehydrogenase substrate binding N-terminal" evidence="10">
    <location>
        <begin position="16"/>
        <end position="98"/>
    </location>
</feature>
<dbReference type="NCBIfam" id="TIGR00507">
    <property type="entry name" value="aroE"/>
    <property type="match status" value="1"/>
</dbReference>
<comment type="caution">
    <text evidence="12">The sequence shown here is derived from an EMBL/GenBank/DDBJ whole genome shotgun (WGS) entry which is preliminary data.</text>
</comment>
<dbReference type="GO" id="GO:0019632">
    <property type="term" value="P:shikimate metabolic process"/>
    <property type="evidence" value="ECO:0007669"/>
    <property type="project" value="InterPro"/>
</dbReference>
<dbReference type="EMBL" id="JAOQKI010000005">
    <property type="protein sequence ID" value="MCU6716480.1"/>
    <property type="molecule type" value="Genomic_DNA"/>
</dbReference>
<dbReference type="PANTHER" id="PTHR21089:SF1">
    <property type="entry name" value="BIFUNCTIONAL 3-DEHYDROQUINATE DEHYDRATASE_SHIKIMATE DEHYDROGENASE, CHLOROPLASTIC"/>
    <property type="match status" value="1"/>
</dbReference>
<feature type="binding site" evidence="9">
    <location>
        <position position="237"/>
    </location>
    <ligand>
        <name>NADP(+)</name>
        <dbReference type="ChEBI" id="CHEBI:58349"/>
    </ligand>
</feature>
<feature type="binding site" evidence="9">
    <location>
        <position position="260"/>
    </location>
    <ligand>
        <name>NADP(+)</name>
        <dbReference type="ChEBI" id="CHEBI:58349"/>
    </ligand>
</feature>
<reference evidence="13 15" key="1">
    <citation type="journal article" date="2021" name="ISME Commun">
        <title>Automated analysis of genomic sequences facilitates high-throughput and comprehensive description of bacteria.</title>
        <authorList>
            <person name="Hitch T.C.A."/>
        </authorList>
    </citation>
    <scope>NUCLEOTIDE SEQUENCE [LARGE SCALE GENOMIC DNA]</scope>
    <source>
        <strain evidence="13 15">Sanger_19</strain>
    </source>
</reference>
<evidence type="ECO:0000256" key="7">
    <source>
        <dbReference type="ARBA" id="ARBA00052329"/>
    </source>
</evidence>
<evidence type="ECO:0000256" key="8">
    <source>
        <dbReference type="ARBA" id="ARBA00060613"/>
    </source>
</evidence>
<comment type="pathway">
    <text evidence="1 9">Metabolic intermediate biosynthesis; chorismate biosynthesis; chorismate from D-erythrose 4-phosphate and phosphoenolpyruvate: step 4/7.</text>
</comment>
<dbReference type="RefSeq" id="WP_022243991.1">
    <property type="nucleotide sequence ID" value="NZ_JAJEQW010000021.1"/>
</dbReference>
<dbReference type="GO" id="GO:0030266">
    <property type="term" value="F:quinate 3-dehydrogenase (NAD+) activity"/>
    <property type="evidence" value="ECO:0007669"/>
    <property type="project" value="UniProtKB-EC"/>
</dbReference>
<dbReference type="GO" id="GO:0004764">
    <property type="term" value="F:shikimate 3-dehydrogenase (NADP+) activity"/>
    <property type="evidence" value="ECO:0007669"/>
    <property type="project" value="UniProtKB-UniRule"/>
</dbReference>
<dbReference type="CDD" id="cd01065">
    <property type="entry name" value="NAD_bind_Shikimate_DH"/>
    <property type="match status" value="1"/>
</dbReference>
<comment type="similarity">
    <text evidence="9">Belongs to the shikimate dehydrogenase family.</text>
</comment>
<dbReference type="InterPro" id="IPR022893">
    <property type="entry name" value="Shikimate_DH_fam"/>
</dbReference>
<dbReference type="GO" id="GO:0008652">
    <property type="term" value="P:amino acid biosynthetic process"/>
    <property type="evidence" value="ECO:0007669"/>
    <property type="project" value="UniProtKB-KW"/>
</dbReference>
<comment type="function">
    <text evidence="9">Involved in the biosynthesis of the chorismate, which leads to the biosynthesis of aromatic amino acids. Catalyzes the reversible NADPH linked reduction of 3-dehydroshikimate (DHSA) to yield shikimate (SA).</text>
</comment>
<dbReference type="InterPro" id="IPR036291">
    <property type="entry name" value="NAD(P)-bd_dom_sf"/>
</dbReference>
<feature type="binding site" evidence="9">
    <location>
        <position position="71"/>
    </location>
    <ligand>
        <name>shikimate</name>
        <dbReference type="ChEBI" id="CHEBI:36208"/>
    </ligand>
</feature>
<evidence type="ECO:0000256" key="9">
    <source>
        <dbReference type="HAMAP-Rule" id="MF_00222"/>
    </source>
</evidence>
<dbReference type="Pfam" id="PF18317">
    <property type="entry name" value="SDH_C"/>
    <property type="match status" value="1"/>
</dbReference>